<evidence type="ECO:0000313" key="3">
    <source>
        <dbReference type="Proteomes" id="UP000271162"/>
    </source>
</evidence>
<gene>
    <name evidence="2" type="ORF">NBR_LOCUS12495</name>
</gene>
<name>A0A0N4Y8E8_NIPBR</name>
<evidence type="ECO:0000313" key="4">
    <source>
        <dbReference type="WBParaSite" id="NBR_0001249401-mRNA-1"/>
    </source>
</evidence>
<protein>
    <submittedName>
        <fullName evidence="2 4">Uncharacterized protein</fullName>
    </submittedName>
</protein>
<sequence>MCERQPDRPRSKQQQQKSSSCSHSVLALNVVVGRPLSGQWAHVVIINSAFCVQCFVDGLRRSIEICSSGPPQGSLDCSVVARLIPPATKTHYDSGAHRPISDPPSKVLRCCVFSFYLAVSRFVFLPLNELT</sequence>
<dbReference type="WBParaSite" id="NBR_0001249401-mRNA-1">
    <property type="protein sequence ID" value="NBR_0001249401-mRNA-1"/>
    <property type="gene ID" value="NBR_0001249401"/>
</dbReference>
<feature type="compositionally biased region" description="Basic and acidic residues" evidence="1">
    <location>
        <begin position="1"/>
        <end position="10"/>
    </location>
</feature>
<accession>A0A0N4Y8E8</accession>
<dbReference type="EMBL" id="UYSL01020776">
    <property type="protein sequence ID" value="VDL76084.1"/>
    <property type="molecule type" value="Genomic_DNA"/>
</dbReference>
<reference evidence="4" key="1">
    <citation type="submission" date="2017-02" db="UniProtKB">
        <authorList>
            <consortium name="WormBaseParasite"/>
        </authorList>
    </citation>
    <scope>IDENTIFICATION</scope>
</reference>
<organism evidence="4">
    <name type="scientific">Nippostrongylus brasiliensis</name>
    <name type="common">Rat hookworm</name>
    <dbReference type="NCBI Taxonomy" id="27835"/>
    <lineage>
        <taxon>Eukaryota</taxon>
        <taxon>Metazoa</taxon>
        <taxon>Ecdysozoa</taxon>
        <taxon>Nematoda</taxon>
        <taxon>Chromadorea</taxon>
        <taxon>Rhabditida</taxon>
        <taxon>Rhabditina</taxon>
        <taxon>Rhabditomorpha</taxon>
        <taxon>Strongyloidea</taxon>
        <taxon>Heligmosomidae</taxon>
        <taxon>Nippostrongylus</taxon>
    </lineage>
</organism>
<evidence type="ECO:0000256" key="1">
    <source>
        <dbReference type="SAM" id="MobiDB-lite"/>
    </source>
</evidence>
<feature type="region of interest" description="Disordered" evidence="1">
    <location>
        <begin position="1"/>
        <end position="20"/>
    </location>
</feature>
<proteinExistence type="predicted"/>
<evidence type="ECO:0000313" key="2">
    <source>
        <dbReference type="EMBL" id="VDL76084.1"/>
    </source>
</evidence>
<reference evidence="2 3" key="2">
    <citation type="submission" date="2018-11" db="EMBL/GenBank/DDBJ databases">
        <authorList>
            <consortium name="Pathogen Informatics"/>
        </authorList>
    </citation>
    <scope>NUCLEOTIDE SEQUENCE [LARGE SCALE GENOMIC DNA]</scope>
</reference>
<dbReference type="Proteomes" id="UP000271162">
    <property type="component" value="Unassembled WGS sequence"/>
</dbReference>
<dbReference type="AlphaFoldDB" id="A0A0N4Y8E8"/>
<keyword evidence="3" id="KW-1185">Reference proteome</keyword>